<dbReference type="AlphaFoldDB" id="A0ABD0K558"/>
<evidence type="ECO:0000313" key="1">
    <source>
        <dbReference type="EMBL" id="KAK7482379.1"/>
    </source>
</evidence>
<dbReference type="Proteomes" id="UP001519460">
    <property type="component" value="Unassembled WGS sequence"/>
</dbReference>
<keyword evidence="2" id="KW-1185">Reference proteome</keyword>
<sequence>VYGGRRHIVVARNSQDDLDTLYDLDIPDADDIKVYPAEHYGSYAKYFYDKEVEDEQMVHLPNANLLLVEFTILADGKAHLLSCNAC</sequence>
<organism evidence="1 2">
    <name type="scientific">Batillaria attramentaria</name>
    <dbReference type="NCBI Taxonomy" id="370345"/>
    <lineage>
        <taxon>Eukaryota</taxon>
        <taxon>Metazoa</taxon>
        <taxon>Spiralia</taxon>
        <taxon>Lophotrochozoa</taxon>
        <taxon>Mollusca</taxon>
        <taxon>Gastropoda</taxon>
        <taxon>Caenogastropoda</taxon>
        <taxon>Sorbeoconcha</taxon>
        <taxon>Cerithioidea</taxon>
        <taxon>Batillariidae</taxon>
        <taxon>Batillaria</taxon>
    </lineage>
</organism>
<feature type="non-terminal residue" evidence="1">
    <location>
        <position position="1"/>
    </location>
</feature>
<accession>A0ABD0K558</accession>
<name>A0ABD0K558_9CAEN</name>
<evidence type="ECO:0000313" key="2">
    <source>
        <dbReference type="Proteomes" id="UP001519460"/>
    </source>
</evidence>
<gene>
    <name evidence="1" type="ORF">BaRGS_00026398</name>
</gene>
<dbReference type="EMBL" id="JACVVK020000246">
    <property type="protein sequence ID" value="KAK7482379.1"/>
    <property type="molecule type" value="Genomic_DNA"/>
</dbReference>
<comment type="caution">
    <text evidence="1">The sequence shown here is derived from an EMBL/GenBank/DDBJ whole genome shotgun (WGS) entry which is preliminary data.</text>
</comment>
<protein>
    <submittedName>
        <fullName evidence="1">Uncharacterized protein</fullName>
    </submittedName>
</protein>
<reference evidence="1 2" key="1">
    <citation type="journal article" date="2023" name="Sci. Data">
        <title>Genome assembly of the Korean intertidal mud-creeper Batillaria attramentaria.</title>
        <authorList>
            <person name="Patra A.K."/>
            <person name="Ho P.T."/>
            <person name="Jun S."/>
            <person name="Lee S.J."/>
            <person name="Kim Y."/>
            <person name="Won Y.J."/>
        </authorList>
    </citation>
    <scope>NUCLEOTIDE SEQUENCE [LARGE SCALE GENOMIC DNA]</scope>
    <source>
        <strain evidence="1">Wonlab-2016</strain>
    </source>
</reference>
<proteinExistence type="predicted"/>